<organism evidence="13 14">
    <name type="scientific">Pisolithus tinctorius Marx 270</name>
    <dbReference type="NCBI Taxonomy" id="870435"/>
    <lineage>
        <taxon>Eukaryota</taxon>
        <taxon>Fungi</taxon>
        <taxon>Dikarya</taxon>
        <taxon>Basidiomycota</taxon>
        <taxon>Agaricomycotina</taxon>
        <taxon>Agaricomycetes</taxon>
        <taxon>Agaricomycetidae</taxon>
        <taxon>Boletales</taxon>
        <taxon>Sclerodermatineae</taxon>
        <taxon>Pisolithaceae</taxon>
        <taxon>Pisolithus</taxon>
    </lineage>
</organism>
<keyword evidence="8" id="KW-0238">DNA-binding</keyword>
<keyword evidence="7" id="KW-0255">Endonuclease</keyword>
<evidence type="ECO:0000313" key="14">
    <source>
        <dbReference type="Proteomes" id="UP000054217"/>
    </source>
</evidence>
<keyword evidence="6" id="KW-0064">Aspartyl protease</keyword>
<dbReference type="Gene3D" id="2.40.70.10">
    <property type="entry name" value="Acid Proteases"/>
    <property type="match status" value="1"/>
</dbReference>
<dbReference type="InterPro" id="IPR043502">
    <property type="entry name" value="DNA/RNA_pol_sf"/>
</dbReference>
<feature type="region of interest" description="Disordered" evidence="11">
    <location>
        <begin position="194"/>
        <end position="227"/>
    </location>
</feature>
<dbReference type="PANTHER" id="PTHR37984:SF5">
    <property type="entry name" value="PROTEIN NYNRIN-LIKE"/>
    <property type="match status" value="1"/>
</dbReference>
<dbReference type="GO" id="GO:0004519">
    <property type="term" value="F:endonuclease activity"/>
    <property type="evidence" value="ECO:0007669"/>
    <property type="project" value="UniProtKB-KW"/>
</dbReference>
<keyword evidence="10" id="KW-0479">Metal-binding</keyword>
<dbReference type="InterPro" id="IPR041588">
    <property type="entry name" value="Integrase_H2C2"/>
</dbReference>
<evidence type="ECO:0000256" key="11">
    <source>
        <dbReference type="SAM" id="MobiDB-lite"/>
    </source>
</evidence>
<feature type="non-terminal residue" evidence="13">
    <location>
        <position position="810"/>
    </location>
</feature>
<evidence type="ECO:0000256" key="5">
    <source>
        <dbReference type="ARBA" id="ARBA00022722"/>
    </source>
</evidence>
<evidence type="ECO:0000256" key="9">
    <source>
        <dbReference type="ARBA" id="ARBA00023268"/>
    </source>
</evidence>
<dbReference type="InterPro" id="IPR036875">
    <property type="entry name" value="Znf_CCHC_sf"/>
</dbReference>
<dbReference type="Gene3D" id="1.10.340.70">
    <property type="match status" value="1"/>
</dbReference>
<keyword evidence="14" id="KW-1185">Reference proteome</keyword>
<dbReference type="GO" id="GO:0006508">
    <property type="term" value="P:proteolysis"/>
    <property type="evidence" value="ECO:0007669"/>
    <property type="project" value="UniProtKB-KW"/>
</dbReference>
<keyword evidence="4" id="KW-0548">Nucleotidyltransferase</keyword>
<dbReference type="AlphaFoldDB" id="A0A0C3NQQ6"/>
<evidence type="ECO:0000256" key="8">
    <source>
        <dbReference type="ARBA" id="ARBA00023125"/>
    </source>
</evidence>
<dbReference type="CDD" id="cd09274">
    <property type="entry name" value="RNase_HI_RT_Ty3"/>
    <property type="match status" value="1"/>
</dbReference>
<gene>
    <name evidence="13" type="ORF">M404DRAFT_78386</name>
</gene>
<dbReference type="PANTHER" id="PTHR37984">
    <property type="entry name" value="PROTEIN CBG26694"/>
    <property type="match status" value="1"/>
</dbReference>
<feature type="compositionally biased region" description="Pro residues" evidence="11">
    <location>
        <begin position="210"/>
        <end position="223"/>
    </location>
</feature>
<dbReference type="Pfam" id="PF17919">
    <property type="entry name" value="RT_RNaseH_2"/>
    <property type="match status" value="1"/>
</dbReference>
<accession>A0A0C3NQQ6</accession>
<evidence type="ECO:0000256" key="10">
    <source>
        <dbReference type="PROSITE-ProRule" id="PRU00047"/>
    </source>
</evidence>
<keyword evidence="10" id="KW-0862">Zinc</keyword>
<protein>
    <recommendedName>
        <fullName evidence="12">CCHC-type domain-containing protein</fullName>
    </recommendedName>
</protein>
<dbReference type="Pfam" id="PF17921">
    <property type="entry name" value="Integrase_H2C2"/>
    <property type="match status" value="1"/>
</dbReference>
<dbReference type="InterPro" id="IPR001878">
    <property type="entry name" value="Znf_CCHC"/>
</dbReference>
<dbReference type="InParanoid" id="A0A0C3NQQ6"/>
<dbReference type="InterPro" id="IPR021109">
    <property type="entry name" value="Peptidase_aspartic_dom_sf"/>
</dbReference>
<dbReference type="GO" id="GO:0006397">
    <property type="term" value="P:mRNA processing"/>
    <property type="evidence" value="ECO:0007669"/>
    <property type="project" value="UniProtKB-KW"/>
</dbReference>
<dbReference type="EMBL" id="KN832023">
    <property type="protein sequence ID" value="KIN97835.1"/>
    <property type="molecule type" value="Genomic_DNA"/>
</dbReference>
<dbReference type="InterPro" id="IPR043128">
    <property type="entry name" value="Rev_trsase/Diguanyl_cyclase"/>
</dbReference>
<name>A0A0C3NQQ6_PISTI</name>
<dbReference type="SUPFAM" id="SSF56672">
    <property type="entry name" value="DNA/RNA polymerases"/>
    <property type="match status" value="1"/>
</dbReference>
<evidence type="ECO:0000259" key="12">
    <source>
        <dbReference type="PROSITE" id="PS50158"/>
    </source>
</evidence>
<dbReference type="PROSITE" id="PS50158">
    <property type="entry name" value="ZF_CCHC"/>
    <property type="match status" value="1"/>
</dbReference>
<dbReference type="Pfam" id="PF08284">
    <property type="entry name" value="RVP_2"/>
    <property type="match status" value="1"/>
</dbReference>
<keyword evidence="1" id="KW-0507">mRNA processing</keyword>
<evidence type="ECO:0000256" key="2">
    <source>
        <dbReference type="ARBA" id="ARBA00022670"/>
    </source>
</evidence>
<evidence type="ECO:0000313" key="13">
    <source>
        <dbReference type="EMBL" id="KIN97835.1"/>
    </source>
</evidence>
<dbReference type="SUPFAM" id="SSF57756">
    <property type="entry name" value="Retrovirus zinc finger-like domains"/>
    <property type="match status" value="1"/>
</dbReference>
<evidence type="ECO:0000256" key="3">
    <source>
        <dbReference type="ARBA" id="ARBA00022679"/>
    </source>
</evidence>
<keyword evidence="7" id="KW-0378">Hydrolase</keyword>
<dbReference type="Proteomes" id="UP000054217">
    <property type="component" value="Unassembled WGS sequence"/>
</dbReference>
<dbReference type="GO" id="GO:0004190">
    <property type="term" value="F:aspartic-type endopeptidase activity"/>
    <property type="evidence" value="ECO:0007669"/>
    <property type="project" value="UniProtKB-KW"/>
</dbReference>
<dbReference type="CDD" id="cd01647">
    <property type="entry name" value="RT_LTR"/>
    <property type="match status" value="1"/>
</dbReference>
<feature type="domain" description="CCHC-type" evidence="12">
    <location>
        <begin position="18"/>
        <end position="33"/>
    </location>
</feature>
<dbReference type="GO" id="GO:0008270">
    <property type="term" value="F:zinc ion binding"/>
    <property type="evidence" value="ECO:0007669"/>
    <property type="project" value="UniProtKB-KW"/>
</dbReference>
<evidence type="ECO:0000256" key="4">
    <source>
        <dbReference type="ARBA" id="ARBA00022695"/>
    </source>
</evidence>
<evidence type="ECO:0000256" key="7">
    <source>
        <dbReference type="ARBA" id="ARBA00022759"/>
    </source>
</evidence>
<keyword evidence="10" id="KW-0863">Zinc-finger</keyword>
<dbReference type="HOGENOM" id="CLU_348390_0_0_1"/>
<keyword evidence="5" id="KW-0540">Nuclease</keyword>
<evidence type="ECO:0000256" key="6">
    <source>
        <dbReference type="ARBA" id="ARBA00022750"/>
    </source>
</evidence>
<reference evidence="13 14" key="1">
    <citation type="submission" date="2014-04" db="EMBL/GenBank/DDBJ databases">
        <authorList>
            <consortium name="DOE Joint Genome Institute"/>
            <person name="Kuo A."/>
            <person name="Kohler A."/>
            <person name="Costa M.D."/>
            <person name="Nagy L.G."/>
            <person name="Floudas D."/>
            <person name="Copeland A."/>
            <person name="Barry K.W."/>
            <person name="Cichocki N."/>
            <person name="Veneault-Fourrey C."/>
            <person name="LaButti K."/>
            <person name="Lindquist E.A."/>
            <person name="Lipzen A."/>
            <person name="Lundell T."/>
            <person name="Morin E."/>
            <person name="Murat C."/>
            <person name="Sun H."/>
            <person name="Tunlid A."/>
            <person name="Henrissat B."/>
            <person name="Grigoriev I.V."/>
            <person name="Hibbett D.S."/>
            <person name="Martin F."/>
            <person name="Nordberg H.P."/>
            <person name="Cantor M.N."/>
            <person name="Hua S.X."/>
        </authorList>
    </citation>
    <scope>NUCLEOTIDE SEQUENCE [LARGE SCALE GENOMIC DNA]</scope>
    <source>
        <strain evidence="13 14">Marx 270</strain>
    </source>
</reference>
<sequence>DGKLTPEERKCHKDNNLCMFCGGTGHFTDKCPKKASKAKACADSTQTKSCIDSSCTPTEACLNMSTLSNPNSLTPHVSIVSHSLPQFHTLVDSGSTHSFIDKDFVNQHSFAPYPMSPIQLQLFDGSSSFIITQAVDLLVQFATGDVTLVTLFLAPLDSECKIVLRHDWLTCYNLLIDWVLSSLTFWTSTGGMPTPSTPPATPVLTGLPNPGLPDQPNPGPAPSVPSVDSLVRTPLKAPPITLINAAAYVCACKLEGSTQFQLHLCPLDLALACKAKASTLPPHWEYDLKIELEEGTTPPVGTIYSLCLVELQALWAFINKNLTASFIWPTSSPYAALVLFVKKKDGSLWLCVDFWGLNKLTKKDWYPLPLIYDLLDSPSCAKIYTKIDLRHAYHLIQIAPGDEWKMAFRMHYGSYKWLVLCQLQLHGLYAKLEKCEFHLDSVEYLGYHLSLAGLTMSSERVKAICDWPEPWKVKDIQSFLGFANFYCQFIFNYSDIVVPLTQLTHKGAPWNFSEECHWSFNKLRQAFTTAPVLTHFSLDTPITVETDASDYAIASILSITSGDGQIQLVTFYSRTLTALELNYDTHDKELLVIFEAFQTWQHYLEGSAVLVDVVTNHKNLEYLSTSKVLTWCQACWSEFLLQFNMVIWFRPSKLGGDRHYMQVNPHNLCPMFTQEQLVLSLHTTTLMAPVLHAAMVFDVECLHSDIISTLPSDPVSASHLPTPTKPSWSLDSDSLLHLDGCIFVHDIDDLHLQVLHFKHDHPLAGHFGQNCTLELVHRDYVWPNLCSDVKEYIRSCTTCGWSKTLCHCPY</sequence>
<proteinExistence type="predicted"/>
<dbReference type="FunFam" id="3.30.70.270:FF:000020">
    <property type="entry name" value="Transposon Tf2-6 polyprotein-like Protein"/>
    <property type="match status" value="1"/>
</dbReference>
<feature type="non-terminal residue" evidence="13">
    <location>
        <position position="1"/>
    </location>
</feature>
<keyword evidence="2" id="KW-0645">Protease</keyword>
<dbReference type="STRING" id="870435.A0A0C3NQQ6"/>
<dbReference type="GO" id="GO:0016779">
    <property type="term" value="F:nucleotidyltransferase activity"/>
    <property type="evidence" value="ECO:0007669"/>
    <property type="project" value="UniProtKB-KW"/>
</dbReference>
<reference evidence="14" key="2">
    <citation type="submission" date="2015-01" db="EMBL/GenBank/DDBJ databases">
        <title>Evolutionary Origins and Diversification of the Mycorrhizal Mutualists.</title>
        <authorList>
            <consortium name="DOE Joint Genome Institute"/>
            <consortium name="Mycorrhizal Genomics Consortium"/>
            <person name="Kohler A."/>
            <person name="Kuo A."/>
            <person name="Nagy L.G."/>
            <person name="Floudas D."/>
            <person name="Copeland A."/>
            <person name="Barry K.W."/>
            <person name="Cichocki N."/>
            <person name="Veneault-Fourrey C."/>
            <person name="LaButti K."/>
            <person name="Lindquist E.A."/>
            <person name="Lipzen A."/>
            <person name="Lundell T."/>
            <person name="Morin E."/>
            <person name="Murat C."/>
            <person name="Riley R."/>
            <person name="Ohm R."/>
            <person name="Sun H."/>
            <person name="Tunlid A."/>
            <person name="Henrissat B."/>
            <person name="Grigoriev I.V."/>
            <person name="Hibbett D.S."/>
            <person name="Martin F."/>
        </authorList>
    </citation>
    <scope>NUCLEOTIDE SEQUENCE [LARGE SCALE GENOMIC DNA]</scope>
    <source>
        <strain evidence="14">Marx 270</strain>
    </source>
</reference>
<dbReference type="Gene3D" id="3.10.10.10">
    <property type="entry name" value="HIV Type 1 Reverse Transcriptase, subunit A, domain 1"/>
    <property type="match status" value="1"/>
</dbReference>
<keyword evidence="3" id="KW-0808">Transferase</keyword>
<dbReference type="GO" id="GO:0003677">
    <property type="term" value="F:DNA binding"/>
    <property type="evidence" value="ECO:0007669"/>
    <property type="project" value="UniProtKB-KW"/>
</dbReference>
<dbReference type="Gene3D" id="3.30.70.270">
    <property type="match status" value="2"/>
</dbReference>
<evidence type="ECO:0000256" key="1">
    <source>
        <dbReference type="ARBA" id="ARBA00022664"/>
    </source>
</evidence>
<dbReference type="InterPro" id="IPR050951">
    <property type="entry name" value="Retrovirus_Pol_polyprotein"/>
</dbReference>
<dbReference type="OrthoDB" id="2677031at2759"/>
<dbReference type="CDD" id="cd00303">
    <property type="entry name" value="retropepsin_like"/>
    <property type="match status" value="1"/>
</dbReference>
<dbReference type="FunCoup" id="A0A0C3NQQ6">
    <property type="interactions" value="2"/>
</dbReference>
<dbReference type="InterPro" id="IPR041577">
    <property type="entry name" value="RT_RNaseH_2"/>
</dbReference>
<keyword evidence="9" id="KW-0511">Multifunctional enzyme</keyword>